<comment type="pathway">
    <text evidence="3">Cofactor biosynthesis; coenzyme A biosynthesis; CoA from (R)-pantothenate: step 5/5.</text>
</comment>
<dbReference type="GO" id="GO:0004140">
    <property type="term" value="F:dephospho-CoA kinase activity"/>
    <property type="evidence" value="ECO:0007669"/>
    <property type="project" value="UniProtKB-UniRule"/>
</dbReference>
<dbReference type="PANTHER" id="PTHR10695:SF46">
    <property type="entry name" value="BIFUNCTIONAL COENZYME A SYNTHASE-RELATED"/>
    <property type="match status" value="1"/>
</dbReference>
<keyword evidence="3 5" id="KW-0418">Kinase</keyword>
<keyword evidence="2 3" id="KW-0067">ATP-binding</keyword>
<organism evidence="5 6">
    <name type="scientific">Anaerostipes hadrus</name>
    <dbReference type="NCBI Taxonomy" id="649756"/>
    <lineage>
        <taxon>Bacteria</taxon>
        <taxon>Bacillati</taxon>
        <taxon>Bacillota</taxon>
        <taxon>Clostridia</taxon>
        <taxon>Lachnospirales</taxon>
        <taxon>Lachnospiraceae</taxon>
        <taxon>Anaerostipes</taxon>
    </lineage>
</organism>
<dbReference type="GO" id="GO:0005524">
    <property type="term" value="F:ATP binding"/>
    <property type="evidence" value="ECO:0007669"/>
    <property type="project" value="UniProtKB-UniRule"/>
</dbReference>
<keyword evidence="3" id="KW-0963">Cytoplasm</keyword>
<comment type="function">
    <text evidence="3">Catalyzes the phosphorylation of the 3'-hydroxyl group of dephosphocoenzyme A to form coenzyme A.</text>
</comment>
<evidence type="ECO:0000256" key="2">
    <source>
        <dbReference type="ARBA" id="ARBA00022840"/>
    </source>
</evidence>
<feature type="binding site" evidence="3">
    <location>
        <begin position="11"/>
        <end position="16"/>
    </location>
    <ligand>
        <name>ATP</name>
        <dbReference type="ChEBI" id="CHEBI:30616"/>
    </ligand>
</feature>
<dbReference type="CDD" id="cd02022">
    <property type="entry name" value="DPCK"/>
    <property type="match status" value="1"/>
</dbReference>
<dbReference type="EMBL" id="CYXT01000003">
    <property type="protein sequence ID" value="CUM80423.1"/>
    <property type="molecule type" value="Genomic_DNA"/>
</dbReference>
<dbReference type="HAMAP" id="MF_00376">
    <property type="entry name" value="Dephospho_CoA_kinase"/>
    <property type="match status" value="1"/>
</dbReference>
<comment type="similarity">
    <text evidence="3">Belongs to the CoaE family.</text>
</comment>
<dbReference type="PROSITE" id="PS51219">
    <property type="entry name" value="DPCK"/>
    <property type="match status" value="1"/>
</dbReference>
<dbReference type="GO" id="GO:0005737">
    <property type="term" value="C:cytoplasm"/>
    <property type="evidence" value="ECO:0007669"/>
    <property type="project" value="UniProtKB-SubCell"/>
</dbReference>
<gene>
    <name evidence="3 5" type="primary">coaE</name>
    <name evidence="5" type="ORF">ERS852425_00725</name>
</gene>
<keyword evidence="3 5" id="KW-0808">Transferase</keyword>
<dbReference type="InterPro" id="IPR027417">
    <property type="entry name" value="P-loop_NTPase"/>
</dbReference>
<evidence type="ECO:0000256" key="1">
    <source>
        <dbReference type="ARBA" id="ARBA00022741"/>
    </source>
</evidence>
<dbReference type="InterPro" id="IPR001977">
    <property type="entry name" value="Depp_CoAkinase"/>
</dbReference>
<reference evidence="5 6" key="1">
    <citation type="submission" date="2015-09" db="EMBL/GenBank/DDBJ databases">
        <authorList>
            <consortium name="Pathogen Informatics"/>
        </authorList>
    </citation>
    <scope>NUCLEOTIDE SEQUENCE [LARGE SCALE GENOMIC DNA]</scope>
    <source>
        <strain evidence="5 6">2789STDY5608868</strain>
    </source>
</reference>
<comment type="subcellular location">
    <subcellularLocation>
        <location evidence="3">Cytoplasm</location>
    </subcellularLocation>
</comment>
<keyword evidence="3" id="KW-0173">Coenzyme A biosynthesis</keyword>
<dbReference type="PANTHER" id="PTHR10695">
    <property type="entry name" value="DEPHOSPHO-COA KINASE-RELATED"/>
    <property type="match status" value="1"/>
</dbReference>
<dbReference type="GO" id="GO:0015937">
    <property type="term" value="P:coenzyme A biosynthetic process"/>
    <property type="evidence" value="ECO:0007669"/>
    <property type="project" value="UniProtKB-UniRule"/>
</dbReference>
<dbReference type="Gene3D" id="3.40.50.300">
    <property type="entry name" value="P-loop containing nucleotide triphosphate hydrolases"/>
    <property type="match status" value="1"/>
</dbReference>
<dbReference type="NCBIfam" id="TIGR00152">
    <property type="entry name" value="dephospho-CoA kinase"/>
    <property type="match status" value="1"/>
</dbReference>
<evidence type="ECO:0000256" key="4">
    <source>
        <dbReference type="NCBIfam" id="TIGR00152"/>
    </source>
</evidence>
<evidence type="ECO:0000256" key="3">
    <source>
        <dbReference type="HAMAP-Rule" id="MF_00376"/>
    </source>
</evidence>
<dbReference type="Proteomes" id="UP000095598">
    <property type="component" value="Unassembled WGS sequence"/>
</dbReference>
<dbReference type="AlphaFoldDB" id="A0A173RR08"/>
<evidence type="ECO:0000313" key="5">
    <source>
        <dbReference type="EMBL" id="CUM80423.1"/>
    </source>
</evidence>
<dbReference type="EC" id="2.7.1.24" evidence="3 4"/>
<accession>A0A173RR08</accession>
<sequence>MKIIGITGGVGSGKSEILNILKNDYQAKVIQSDHVAHELMVPGAKSYDAIVQAFGNEILNEDQTINRPILGEIVFRDETKLSLLNSITHKNVDEEILSRIDQFGKEEPEGLLVIESALLVGAGYEKRFDQLWYIYTREEVRYERLKASRGYSDEKIKQMIEKQQKEEEFKSMASNIIDNSGDLEDTKAQIIKILG</sequence>
<evidence type="ECO:0000313" key="6">
    <source>
        <dbReference type="Proteomes" id="UP000095598"/>
    </source>
</evidence>
<proteinExistence type="inferred from homology"/>
<protein>
    <recommendedName>
        <fullName evidence="3 4">Dephospho-CoA kinase</fullName>
        <ecNumber evidence="3 4">2.7.1.24</ecNumber>
    </recommendedName>
    <alternativeName>
        <fullName evidence="3">Dephosphocoenzyme A kinase</fullName>
    </alternativeName>
</protein>
<dbReference type="UniPathway" id="UPA00241">
    <property type="reaction ID" value="UER00356"/>
</dbReference>
<name>A0A173RR08_ANAHA</name>
<dbReference type="Pfam" id="PF01121">
    <property type="entry name" value="CoaE"/>
    <property type="match status" value="1"/>
</dbReference>
<dbReference type="RefSeq" id="WP_044923024.1">
    <property type="nucleotide sequence ID" value="NZ_CYXT01000003.1"/>
</dbReference>
<comment type="catalytic activity">
    <reaction evidence="3">
        <text>3'-dephospho-CoA + ATP = ADP + CoA + H(+)</text>
        <dbReference type="Rhea" id="RHEA:18245"/>
        <dbReference type="ChEBI" id="CHEBI:15378"/>
        <dbReference type="ChEBI" id="CHEBI:30616"/>
        <dbReference type="ChEBI" id="CHEBI:57287"/>
        <dbReference type="ChEBI" id="CHEBI:57328"/>
        <dbReference type="ChEBI" id="CHEBI:456216"/>
        <dbReference type="EC" id="2.7.1.24"/>
    </reaction>
</comment>
<dbReference type="SUPFAM" id="SSF52540">
    <property type="entry name" value="P-loop containing nucleoside triphosphate hydrolases"/>
    <property type="match status" value="1"/>
</dbReference>
<keyword evidence="1 3" id="KW-0547">Nucleotide-binding</keyword>